<comment type="caution">
    <text evidence="16">The sequence shown here is derived from an EMBL/GenBank/DDBJ whole genome shotgun (WGS) entry which is preliminary data.</text>
</comment>
<dbReference type="Proteomes" id="UP000823842">
    <property type="component" value="Unassembled WGS sequence"/>
</dbReference>
<keyword evidence="3 13" id="KW-1003">Cell membrane</keyword>
<comment type="subcellular location">
    <subcellularLocation>
        <location evidence="13">Cell membrane</location>
        <topology evidence="13">Single-pass membrane protein</topology>
    </subcellularLocation>
    <subcellularLocation>
        <location evidence="12">Endomembrane system</location>
        <topology evidence="12">Single-pass membrane protein</topology>
    </subcellularLocation>
</comment>
<accession>A0A9D2RVG6</accession>
<dbReference type="Pfam" id="PF00430">
    <property type="entry name" value="ATP-synt_B"/>
    <property type="match status" value="1"/>
</dbReference>
<evidence type="ECO:0000256" key="12">
    <source>
        <dbReference type="ARBA" id="ARBA00037847"/>
    </source>
</evidence>
<reference evidence="16" key="1">
    <citation type="journal article" date="2021" name="PeerJ">
        <title>Extensive microbial diversity within the chicken gut microbiome revealed by metagenomics and culture.</title>
        <authorList>
            <person name="Gilroy R."/>
            <person name="Ravi A."/>
            <person name="Getino M."/>
            <person name="Pursley I."/>
            <person name="Horton D.L."/>
            <person name="Alikhan N.F."/>
            <person name="Baker D."/>
            <person name="Gharbi K."/>
            <person name="Hall N."/>
            <person name="Watson M."/>
            <person name="Adriaenssens E.M."/>
            <person name="Foster-Nyarko E."/>
            <person name="Jarju S."/>
            <person name="Secka A."/>
            <person name="Antonio M."/>
            <person name="Oren A."/>
            <person name="Chaudhuri R.R."/>
            <person name="La Ragione R."/>
            <person name="Hildebrand F."/>
            <person name="Pallen M.J."/>
        </authorList>
    </citation>
    <scope>NUCLEOTIDE SEQUENCE</scope>
    <source>
        <strain evidence="16">ChiSjej1B19-5720</strain>
    </source>
</reference>
<dbReference type="InterPro" id="IPR002146">
    <property type="entry name" value="ATP_synth_b/b'su_bac/chlpt"/>
</dbReference>
<evidence type="ECO:0000256" key="13">
    <source>
        <dbReference type="HAMAP-Rule" id="MF_01398"/>
    </source>
</evidence>
<evidence type="ECO:0000256" key="5">
    <source>
        <dbReference type="ARBA" id="ARBA00022692"/>
    </source>
</evidence>
<dbReference type="PANTHER" id="PTHR33445">
    <property type="entry name" value="ATP SYNTHASE SUBUNIT B', CHLOROPLASTIC"/>
    <property type="match status" value="1"/>
</dbReference>
<keyword evidence="9 13" id="KW-0472">Membrane</keyword>
<name>A0A9D2RVG6_9FIRM</name>
<dbReference type="PANTHER" id="PTHR33445:SF1">
    <property type="entry name" value="ATP SYNTHASE SUBUNIT B"/>
    <property type="match status" value="1"/>
</dbReference>
<evidence type="ECO:0000313" key="16">
    <source>
        <dbReference type="EMBL" id="HJB27464.1"/>
    </source>
</evidence>
<evidence type="ECO:0000256" key="8">
    <source>
        <dbReference type="ARBA" id="ARBA00023065"/>
    </source>
</evidence>
<evidence type="ECO:0000256" key="3">
    <source>
        <dbReference type="ARBA" id="ARBA00022475"/>
    </source>
</evidence>
<comment type="similarity">
    <text evidence="1 13 14">Belongs to the ATPase B chain family.</text>
</comment>
<keyword evidence="15" id="KW-0175">Coiled coil</keyword>
<keyword evidence="4 13" id="KW-0138">CF(0)</keyword>
<dbReference type="InterPro" id="IPR005864">
    <property type="entry name" value="ATP_synth_F0_bsu_bac"/>
</dbReference>
<dbReference type="GO" id="GO:0012505">
    <property type="term" value="C:endomembrane system"/>
    <property type="evidence" value="ECO:0007669"/>
    <property type="project" value="UniProtKB-SubCell"/>
</dbReference>
<comment type="function">
    <text evidence="13">Component of the F(0) channel, it forms part of the peripheral stalk, linking F(1) to F(0).</text>
</comment>
<evidence type="ECO:0000256" key="1">
    <source>
        <dbReference type="ARBA" id="ARBA00005513"/>
    </source>
</evidence>
<keyword evidence="10 13" id="KW-0066">ATP synthesis</keyword>
<reference evidence="16" key="2">
    <citation type="submission" date="2021-04" db="EMBL/GenBank/DDBJ databases">
        <authorList>
            <person name="Gilroy R."/>
        </authorList>
    </citation>
    <scope>NUCLEOTIDE SEQUENCE</scope>
    <source>
        <strain evidence="16">ChiSjej1B19-5720</strain>
    </source>
</reference>
<keyword evidence="7 13" id="KW-1133">Transmembrane helix</keyword>
<evidence type="ECO:0000256" key="11">
    <source>
        <dbReference type="ARBA" id="ARBA00025198"/>
    </source>
</evidence>
<organism evidence="16 17">
    <name type="scientific">Candidatus Blautia faecavium</name>
    <dbReference type="NCBI Taxonomy" id="2838487"/>
    <lineage>
        <taxon>Bacteria</taxon>
        <taxon>Bacillati</taxon>
        <taxon>Bacillota</taxon>
        <taxon>Clostridia</taxon>
        <taxon>Lachnospirales</taxon>
        <taxon>Lachnospiraceae</taxon>
        <taxon>Blautia</taxon>
    </lineage>
</organism>
<comment type="function">
    <text evidence="11 13">F(1)F(0) ATP synthase produces ATP from ADP in the presence of a proton or sodium gradient. F-type ATPases consist of two structural domains, F(1) containing the extramembraneous catalytic core and F(0) containing the membrane proton channel, linked together by a central stalk and a peripheral stalk. During catalysis, ATP synthesis in the catalytic domain of F(1) is coupled via a rotary mechanism of the central stalk subunits to proton translocation.</text>
</comment>
<evidence type="ECO:0000256" key="14">
    <source>
        <dbReference type="RuleBase" id="RU003848"/>
    </source>
</evidence>
<evidence type="ECO:0000256" key="9">
    <source>
        <dbReference type="ARBA" id="ARBA00023136"/>
    </source>
</evidence>
<sequence length="167" mass="19003">MQVQELVGIVPWNFVAMMANLFIQVYLLKRFLFKPVSLVLEKRRGMADAEITDAAREKSRAAAIREEYEKNMGAAKRQASDILETAQKTAVHQKEEMIKDASAQAAVLMKRAQEAAAREKRKAMEEIKTKIAGMAVEIAEKVLEREIRREDHERLIEEFIEKAGEAS</sequence>
<feature type="coiled-coil region" evidence="15">
    <location>
        <begin position="51"/>
        <end position="130"/>
    </location>
</feature>
<dbReference type="GO" id="GO:0046933">
    <property type="term" value="F:proton-transporting ATP synthase activity, rotational mechanism"/>
    <property type="evidence" value="ECO:0007669"/>
    <property type="project" value="UniProtKB-UniRule"/>
</dbReference>
<dbReference type="NCBIfam" id="TIGR01144">
    <property type="entry name" value="ATP_synt_b"/>
    <property type="match status" value="1"/>
</dbReference>
<gene>
    <name evidence="13 16" type="primary">atpF</name>
    <name evidence="16" type="ORF">IAA06_01535</name>
</gene>
<dbReference type="GO" id="GO:0045259">
    <property type="term" value="C:proton-transporting ATP synthase complex"/>
    <property type="evidence" value="ECO:0007669"/>
    <property type="project" value="UniProtKB-KW"/>
</dbReference>
<proteinExistence type="inferred from homology"/>
<dbReference type="GO" id="GO:0005886">
    <property type="term" value="C:plasma membrane"/>
    <property type="evidence" value="ECO:0007669"/>
    <property type="project" value="UniProtKB-SubCell"/>
</dbReference>
<dbReference type="AlphaFoldDB" id="A0A9D2RVG6"/>
<dbReference type="HAMAP" id="MF_01398">
    <property type="entry name" value="ATP_synth_b_bprime"/>
    <property type="match status" value="1"/>
</dbReference>
<evidence type="ECO:0000256" key="10">
    <source>
        <dbReference type="ARBA" id="ARBA00023310"/>
    </source>
</evidence>
<dbReference type="CDD" id="cd06503">
    <property type="entry name" value="ATP-synt_Fo_b"/>
    <property type="match status" value="1"/>
</dbReference>
<keyword evidence="8 13" id="KW-0406">Ion transport</keyword>
<evidence type="ECO:0000256" key="15">
    <source>
        <dbReference type="SAM" id="Coils"/>
    </source>
</evidence>
<keyword evidence="2 13" id="KW-0813">Transport</keyword>
<dbReference type="GO" id="GO:0046961">
    <property type="term" value="F:proton-transporting ATPase activity, rotational mechanism"/>
    <property type="evidence" value="ECO:0007669"/>
    <property type="project" value="TreeGrafter"/>
</dbReference>
<evidence type="ECO:0000313" key="17">
    <source>
        <dbReference type="Proteomes" id="UP000823842"/>
    </source>
</evidence>
<keyword evidence="6 13" id="KW-0375">Hydrogen ion transport</keyword>
<evidence type="ECO:0000256" key="4">
    <source>
        <dbReference type="ARBA" id="ARBA00022547"/>
    </source>
</evidence>
<feature type="transmembrane region" description="Helical" evidence="13">
    <location>
        <begin position="6"/>
        <end position="28"/>
    </location>
</feature>
<comment type="subunit">
    <text evidence="13">F-type ATPases have 2 components, F(1) - the catalytic core - and F(0) - the membrane proton channel. F(1) has five subunits: alpha(3), beta(3), gamma(1), delta(1), epsilon(1). F(0) has three main subunits: a(1), b(2) and c(10-14). The alpha and beta chains form an alternating ring which encloses part of the gamma chain. F(1) is attached to F(0) by a central stalk formed by the gamma and epsilon chains, while a peripheral stalk is formed by the delta and b chains.</text>
</comment>
<keyword evidence="5 13" id="KW-0812">Transmembrane</keyword>
<protein>
    <recommendedName>
        <fullName evidence="13">ATP synthase subunit b</fullName>
    </recommendedName>
    <alternativeName>
        <fullName evidence="13">ATP synthase F(0) sector subunit b</fullName>
    </alternativeName>
    <alternativeName>
        <fullName evidence="13">ATPase subunit I</fullName>
    </alternativeName>
    <alternativeName>
        <fullName evidence="13">F-type ATPase subunit b</fullName>
        <shortName evidence="13">F-ATPase subunit b</shortName>
    </alternativeName>
</protein>
<dbReference type="EMBL" id="DWYZ01000037">
    <property type="protein sequence ID" value="HJB27464.1"/>
    <property type="molecule type" value="Genomic_DNA"/>
</dbReference>
<dbReference type="InterPro" id="IPR050059">
    <property type="entry name" value="ATP_synthase_B_chain"/>
</dbReference>
<evidence type="ECO:0000256" key="6">
    <source>
        <dbReference type="ARBA" id="ARBA00022781"/>
    </source>
</evidence>
<evidence type="ECO:0000256" key="2">
    <source>
        <dbReference type="ARBA" id="ARBA00022448"/>
    </source>
</evidence>
<evidence type="ECO:0000256" key="7">
    <source>
        <dbReference type="ARBA" id="ARBA00022989"/>
    </source>
</evidence>